<sequence length="292" mass="32619">MTIGTDYLTIHKLLLIVAGAVSLTSLAAQPPNASTPDRVVLTPGSSSVERTRYESAVVELALNKSKARFGDYTLVYHDIAYSRTRTTRLLTEGNEVNVITAPHLALDPKLPPNALTTIRIPLLKGMLGKRQLIVRRDRLAEFEQIENLTQLRQFTAGLGFDWSDNLFFERNQLPFFTGTSIAQLFNMLRHQRFDYFPLGLVEASSALANSGMAQELAIVENVMIEYPLPVYIQVSANKPQLAQRLEFGLQQAQADGSLQALFNYHYGDLAERTKHALVLPLQDLAPGSYRHH</sequence>
<protein>
    <recommendedName>
        <fullName evidence="4">Solute-binding protein family 3/N-terminal domain-containing protein</fullName>
    </recommendedName>
</protein>
<evidence type="ECO:0000256" key="1">
    <source>
        <dbReference type="SAM" id="SignalP"/>
    </source>
</evidence>
<evidence type="ECO:0000313" key="3">
    <source>
        <dbReference type="Proteomes" id="UP001273505"/>
    </source>
</evidence>
<gene>
    <name evidence="2" type="ORF">SCD92_12455</name>
</gene>
<keyword evidence="1" id="KW-0732">Signal</keyword>
<comment type="caution">
    <text evidence="2">The sequence shown here is derived from an EMBL/GenBank/DDBJ whole genome shotgun (WGS) entry which is preliminary data.</text>
</comment>
<dbReference type="RefSeq" id="WP_302723732.1">
    <property type="nucleotide sequence ID" value="NZ_JAULRU010000692.1"/>
</dbReference>
<name>A0ABU4S0Z3_9GAMM</name>
<accession>A0ABU4S0Z3</accession>
<evidence type="ECO:0008006" key="4">
    <source>
        <dbReference type="Google" id="ProtNLM"/>
    </source>
</evidence>
<dbReference type="EMBL" id="JAXAFO010000020">
    <property type="protein sequence ID" value="MDX6850176.1"/>
    <property type="molecule type" value="Genomic_DNA"/>
</dbReference>
<dbReference type="SUPFAM" id="SSF53850">
    <property type="entry name" value="Periplasmic binding protein-like II"/>
    <property type="match status" value="1"/>
</dbReference>
<feature type="signal peptide" evidence="1">
    <location>
        <begin position="1"/>
        <end position="27"/>
    </location>
</feature>
<proteinExistence type="predicted"/>
<organism evidence="2 3">
    <name type="scientific">Gilvimarinus gilvus</name>
    <dbReference type="NCBI Taxonomy" id="3058038"/>
    <lineage>
        <taxon>Bacteria</taxon>
        <taxon>Pseudomonadati</taxon>
        <taxon>Pseudomonadota</taxon>
        <taxon>Gammaproteobacteria</taxon>
        <taxon>Cellvibrionales</taxon>
        <taxon>Cellvibrionaceae</taxon>
        <taxon>Gilvimarinus</taxon>
    </lineage>
</organism>
<dbReference type="Proteomes" id="UP001273505">
    <property type="component" value="Unassembled WGS sequence"/>
</dbReference>
<reference evidence="2 3" key="1">
    <citation type="submission" date="2023-11" db="EMBL/GenBank/DDBJ databases">
        <title>Gilvimarinus fulvus sp. nov., isolated from the surface of Kelp.</title>
        <authorList>
            <person name="Sun Y.Y."/>
            <person name="Gong Y."/>
            <person name="Du Z.J."/>
        </authorList>
    </citation>
    <scope>NUCLEOTIDE SEQUENCE [LARGE SCALE GENOMIC DNA]</scope>
    <source>
        <strain evidence="2 3">SDUM040013</strain>
    </source>
</reference>
<evidence type="ECO:0000313" key="2">
    <source>
        <dbReference type="EMBL" id="MDX6850176.1"/>
    </source>
</evidence>
<keyword evidence="3" id="KW-1185">Reference proteome</keyword>
<feature type="chain" id="PRO_5045057200" description="Solute-binding protein family 3/N-terminal domain-containing protein" evidence="1">
    <location>
        <begin position="28"/>
        <end position="292"/>
    </location>
</feature>